<keyword evidence="3" id="KW-1185">Reference proteome</keyword>
<evidence type="ECO:0000313" key="2">
    <source>
        <dbReference type="EMBL" id="RDU62791.1"/>
    </source>
</evidence>
<dbReference type="OrthoDB" id="5323272at2"/>
<evidence type="ECO:0000313" key="3">
    <source>
        <dbReference type="Proteomes" id="UP000256650"/>
    </source>
</evidence>
<feature type="region of interest" description="Disordered" evidence="1">
    <location>
        <begin position="1"/>
        <end position="32"/>
    </location>
</feature>
<proteinExistence type="predicted"/>
<sequence length="154" mass="17474">MQISNNYPYNIYYPRGDSSRAENPKEQESPKTYGEILNEAIQQEKESREDSIAKNVSKIYLANLNTALLEGESLYGSLSFSNMKKVLAMRNLEIDSDKIQNLLSDNIAFLQEQDNHESRLDEFGNLSSLPQHIFEAEKSKAVDILSEILQGIKA</sequence>
<reference evidence="2 3" key="1">
    <citation type="submission" date="2018-04" db="EMBL/GenBank/DDBJ databases">
        <title>Novel Campyloabacter and Helicobacter Species and Strains.</title>
        <authorList>
            <person name="Mannion A.J."/>
            <person name="Shen Z."/>
            <person name="Fox J.G."/>
        </authorList>
    </citation>
    <scope>NUCLEOTIDE SEQUENCE [LARGE SCALE GENOMIC DNA]</scope>
    <source>
        <strain evidence="2 3">MIT 99-5101</strain>
    </source>
</reference>
<comment type="caution">
    <text evidence="2">The sequence shown here is derived from an EMBL/GenBank/DDBJ whole genome shotgun (WGS) entry which is preliminary data.</text>
</comment>
<evidence type="ECO:0000256" key="1">
    <source>
        <dbReference type="SAM" id="MobiDB-lite"/>
    </source>
</evidence>
<dbReference type="AlphaFoldDB" id="A0A3D8IE37"/>
<organism evidence="2 3">
    <name type="scientific">Helicobacter ganmani</name>
    <dbReference type="NCBI Taxonomy" id="60246"/>
    <lineage>
        <taxon>Bacteria</taxon>
        <taxon>Pseudomonadati</taxon>
        <taxon>Campylobacterota</taxon>
        <taxon>Epsilonproteobacteria</taxon>
        <taxon>Campylobacterales</taxon>
        <taxon>Helicobacteraceae</taxon>
        <taxon>Helicobacter</taxon>
    </lineage>
</organism>
<dbReference type="Proteomes" id="UP000256650">
    <property type="component" value="Unassembled WGS sequence"/>
</dbReference>
<dbReference type="GeneID" id="82535847"/>
<protein>
    <submittedName>
        <fullName evidence="2">Uncharacterized protein</fullName>
    </submittedName>
</protein>
<dbReference type="RefSeq" id="WP_115551717.1">
    <property type="nucleotide sequence ID" value="NZ_CAOQIW010000003.1"/>
</dbReference>
<gene>
    <name evidence="2" type="ORF">CQA43_06025</name>
</gene>
<feature type="compositionally biased region" description="Low complexity" evidence="1">
    <location>
        <begin position="1"/>
        <end position="14"/>
    </location>
</feature>
<name>A0A3D8IE37_9HELI</name>
<feature type="compositionally biased region" description="Basic and acidic residues" evidence="1">
    <location>
        <begin position="17"/>
        <end position="29"/>
    </location>
</feature>
<dbReference type="EMBL" id="NXLS01000005">
    <property type="protein sequence ID" value="RDU62791.1"/>
    <property type="molecule type" value="Genomic_DNA"/>
</dbReference>
<accession>A0A3D8IE37</accession>